<evidence type="ECO:0000259" key="2">
    <source>
        <dbReference type="PROSITE" id="PS51465"/>
    </source>
</evidence>
<sequence length="76" mass="8429">MKLFAIILTLALYAFALAQSLANVKCQMNCDLQDFRPVCGIDDAGKTKTFNNLCILKTENCLRHLSFQKTSDGVCP</sequence>
<dbReference type="Pfam" id="PF07648">
    <property type="entry name" value="Kazal_2"/>
    <property type="match status" value="1"/>
</dbReference>
<dbReference type="InterPro" id="IPR036058">
    <property type="entry name" value="Kazal_dom_sf"/>
</dbReference>
<proteinExistence type="predicted"/>
<dbReference type="InterPro" id="IPR002350">
    <property type="entry name" value="Kazal_dom"/>
</dbReference>
<evidence type="ECO:0000313" key="3">
    <source>
        <dbReference type="Proteomes" id="UP001652620"/>
    </source>
</evidence>
<feature type="signal peptide" evidence="1">
    <location>
        <begin position="1"/>
        <end position="18"/>
    </location>
</feature>
<evidence type="ECO:0000313" key="7">
    <source>
        <dbReference type="RefSeq" id="XP_049303784.1"/>
    </source>
</evidence>
<protein>
    <submittedName>
        <fullName evidence="4 5">Kazal peptide Pr13a</fullName>
    </submittedName>
</protein>
<gene>
    <name evidence="4 5 6 7 8" type="primary">LOC105226546</name>
</gene>
<evidence type="ECO:0000313" key="5">
    <source>
        <dbReference type="RefSeq" id="XP_049303782.1"/>
    </source>
</evidence>
<organism evidence="3 7">
    <name type="scientific">Bactrocera dorsalis</name>
    <name type="common">Oriental fruit fly</name>
    <name type="synonym">Dacus dorsalis</name>
    <dbReference type="NCBI Taxonomy" id="27457"/>
    <lineage>
        <taxon>Eukaryota</taxon>
        <taxon>Metazoa</taxon>
        <taxon>Ecdysozoa</taxon>
        <taxon>Arthropoda</taxon>
        <taxon>Hexapoda</taxon>
        <taxon>Insecta</taxon>
        <taxon>Pterygota</taxon>
        <taxon>Neoptera</taxon>
        <taxon>Endopterygota</taxon>
        <taxon>Diptera</taxon>
        <taxon>Brachycera</taxon>
        <taxon>Muscomorpha</taxon>
        <taxon>Tephritoidea</taxon>
        <taxon>Tephritidae</taxon>
        <taxon>Bactrocera</taxon>
        <taxon>Bactrocera</taxon>
    </lineage>
</organism>
<accession>A0ABM3J3H5</accession>
<dbReference type="RefSeq" id="XP_049303785.1">
    <property type="nucleotide sequence ID" value="XM_049447828.1"/>
</dbReference>
<evidence type="ECO:0000256" key="1">
    <source>
        <dbReference type="SAM" id="SignalP"/>
    </source>
</evidence>
<dbReference type="SUPFAM" id="SSF100895">
    <property type="entry name" value="Kazal-type serine protease inhibitors"/>
    <property type="match status" value="1"/>
</dbReference>
<dbReference type="Gene3D" id="3.30.60.30">
    <property type="match status" value="1"/>
</dbReference>
<dbReference type="Proteomes" id="UP001652620">
    <property type="component" value="Chromosome 2"/>
</dbReference>
<keyword evidence="1" id="KW-0732">Signal</keyword>
<evidence type="ECO:0000313" key="4">
    <source>
        <dbReference type="RefSeq" id="XP_049303781.1"/>
    </source>
</evidence>
<dbReference type="RefSeq" id="XP_049303783.1">
    <property type="nucleotide sequence ID" value="XM_049447826.1"/>
</dbReference>
<dbReference type="RefSeq" id="XP_049303782.1">
    <property type="nucleotide sequence ID" value="XM_049447825.1"/>
</dbReference>
<feature type="chain" id="PRO_5045024676" evidence="1">
    <location>
        <begin position="19"/>
        <end position="76"/>
    </location>
</feature>
<dbReference type="RefSeq" id="XP_049303784.1">
    <property type="nucleotide sequence ID" value="XM_049447827.1"/>
</dbReference>
<evidence type="ECO:0000313" key="8">
    <source>
        <dbReference type="RefSeq" id="XP_049303785.1"/>
    </source>
</evidence>
<dbReference type="GeneID" id="105226546"/>
<dbReference type="RefSeq" id="XP_049303781.1">
    <property type="nucleotide sequence ID" value="XM_049447824.1"/>
</dbReference>
<evidence type="ECO:0000313" key="6">
    <source>
        <dbReference type="RefSeq" id="XP_049303783.1"/>
    </source>
</evidence>
<reference evidence="3 4" key="1">
    <citation type="submission" date="2025-05" db="UniProtKB">
        <authorList>
            <consortium name="RefSeq"/>
        </authorList>
    </citation>
    <scope>NUCLEOTIDE SEQUENCE [LARGE SCALE GENOMIC DNA]</scope>
    <source>
        <tissue evidence="4 5">Adult</tissue>
    </source>
</reference>
<keyword evidence="3" id="KW-1185">Reference proteome</keyword>
<name>A0ABM3J3H5_BACDO</name>
<feature type="domain" description="Kazal-like" evidence="2">
    <location>
        <begin position="20"/>
        <end position="76"/>
    </location>
</feature>
<dbReference type="PROSITE" id="PS51465">
    <property type="entry name" value="KAZAL_2"/>
    <property type="match status" value="1"/>
</dbReference>
<dbReference type="SMART" id="SM00280">
    <property type="entry name" value="KAZAL"/>
    <property type="match status" value="1"/>
</dbReference>